<dbReference type="RefSeq" id="WP_129225624.1">
    <property type="nucleotide sequence ID" value="NZ_SDOZ01000002.1"/>
</dbReference>
<keyword evidence="1" id="KW-0732">Signal</keyword>
<evidence type="ECO:0000313" key="3">
    <source>
        <dbReference type="Proteomes" id="UP000291269"/>
    </source>
</evidence>
<dbReference type="EMBL" id="SDOZ01000002">
    <property type="protein sequence ID" value="RXZ62178.1"/>
    <property type="molecule type" value="Genomic_DNA"/>
</dbReference>
<proteinExistence type="predicted"/>
<comment type="caution">
    <text evidence="2">The sequence shown here is derived from an EMBL/GenBank/DDBJ whole genome shotgun (WGS) entry which is preliminary data.</text>
</comment>
<feature type="chain" id="PRO_5020184216" evidence="1">
    <location>
        <begin position="22"/>
        <end position="320"/>
    </location>
</feature>
<gene>
    <name evidence="2" type="ORF">ESZ91_07230</name>
</gene>
<feature type="signal peptide" evidence="1">
    <location>
        <begin position="1"/>
        <end position="21"/>
    </location>
</feature>
<protein>
    <submittedName>
        <fullName evidence="2">Uncharacterized protein</fullName>
    </submittedName>
</protein>
<accession>A0A4Q2KC63</accession>
<organism evidence="2 3">
    <name type="scientific">Candidatus Borkfalkia ceftriaxoniphila</name>
    <dbReference type="NCBI Taxonomy" id="2508949"/>
    <lineage>
        <taxon>Bacteria</taxon>
        <taxon>Bacillati</taxon>
        <taxon>Bacillota</taxon>
        <taxon>Clostridia</taxon>
        <taxon>Christensenellales</taxon>
        <taxon>Christensenellaceae</taxon>
        <taxon>Candidatus Borkfalkia</taxon>
    </lineage>
</organism>
<keyword evidence="3" id="KW-1185">Reference proteome</keyword>
<reference evidence="2 3" key="1">
    <citation type="journal article" date="2019" name="Gut">
        <title>Antibiotics-induced monodominance of a novel gut bacterial order.</title>
        <authorList>
            <person name="Hildebrand F."/>
            <person name="Moitinho-Silva L."/>
            <person name="Blasche S."/>
            <person name="Jahn M.T."/>
            <person name="Gossmann T.I."/>
            <person name="Heuerta-Cepas J."/>
            <person name="Hercog R."/>
            <person name="Luetge M."/>
            <person name="Bahram M."/>
            <person name="Pryszlak A."/>
            <person name="Alves R.J."/>
            <person name="Waszak S.M."/>
            <person name="Zhu A."/>
            <person name="Ye L."/>
            <person name="Costea P.I."/>
            <person name="Aalvink S."/>
            <person name="Belzer C."/>
            <person name="Forslund S.K."/>
            <person name="Sunagawa S."/>
            <person name="Hentschel U."/>
            <person name="Merten C."/>
            <person name="Patil K.R."/>
            <person name="Benes V."/>
            <person name="Bork P."/>
        </authorList>
    </citation>
    <scope>NUCLEOTIDE SEQUENCE [LARGE SCALE GENOMIC DNA]</scope>
    <source>
        <strain evidence="2 3">HDS1380</strain>
    </source>
</reference>
<sequence>MKKFLSLATALLLVGALAIFAGCGKGERSGVIKGNYTEPTKAELQSALDAIDTEKLLGDTEAEGWKTGMSLGANLSYEMSAAGEKMSMSFDLSHKISAESAQDALDLKGEGSLALQTNLAGEKEKYTVKTYNDMKNIYLDASAHANGENQNAKVRISIADIFDGYGDMLPIEPVGPTDAALPTDADALLKELADSGFTLEMDTSDGIKIKLTANESVFTEILEGVNGSLPSTGIPATGEYFSFSKDSYMEFYLHVGADGLLKKVTARMDLDGAFDFSGLGDAAAEALGKMTMRIKGAFELEIGEVSVSMPSDLSDYQAYN</sequence>
<name>A0A4Q2KC63_9FIRM</name>
<dbReference type="PROSITE" id="PS51257">
    <property type="entry name" value="PROKAR_LIPOPROTEIN"/>
    <property type="match status" value="1"/>
</dbReference>
<evidence type="ECO:0000313" key="2">
    <source>
        <dbReference type="EMBL" id="RXZ62178.1"/>
    </source>
</evidence>
<dbReference type="Proteomes" id="UP000291269">
    <property type="component" value="Unassembled WGS sequence"/>
</dbReference>
<evidence type="ECO:0000256" key="1">
    <source>
        <dbReference type="SAM" id="SignalP"/>
    </source>
</evidence>
<dbReference type="AlphaFoldDB" id="A0A4Q2KC63"/>